<feature type="compositionally biased region" description="Low complexity" evidence="1">
    <location>
        <begin position="192"/>
        <end position="206"/>
    </location>
</feature>
<evidence type="ECO:0000313" key="5">
    <source>
        <dbReference type="Proteomes" id="UP000008207"/>
    </source>
</evidence>
<evidence type="ECO:0000259" key="3">
    <source>
        <dbReference type="PROSITE" id="PS51782"/>
    </source>
</evidence>
<name>B8IPX6_METNO</name>
<keyword evidence="2" id="KW-0472">Membrane</keyword>
<keyword evidence="2" id="KW-1133">Transmembrane helix</keyword>
<dbReference type="InterPro" id="IPR018392">
    <property type="entry name" value="LysM"/>
</dbReference>
<feature type="region of interest" description="Disordered" evidence="1">
    <location>
        <begin position="179"/>
        <end position="214"/>
    </location>
</feature>
<dbReference type="Pfam" id="PF01476">
    <property type="entry name" value="LysM"/>
    <property type="match status" value="1"/>
</dbReference>
<dbReference type="STRING" id="460265.Mnod_1636"/>
<organism evidence="4 5">
    <name type="scientific">Methylobacterium nodulans (strain LMG 21967 / CNCM I-2342 / ORS 2060)</name>
    <dbReference type="NCBI Taxonomy" id="460265"/>
    <lineage>
        <taxon>Bacteria</taxon>
        <taxon>Pseudomonadati</taxon>
        <taxon>Pseudomonadota</taxon>
        <taxon>Alphaproteobacteria</taxon>
        <taxon>Hyphomicrobiales</taxon>
        <taxon>Methylobacteriaceae</taxon>
        <taxon>Methylobacterium</taxon>
    </lineage>
</organism>
<keyword evidence="5" id="KW-1185">Reference proteome</keyword>
<dbReference type="SUPFAM" id="SSF54106">
    <property type="entry name" value="LysM domain"/>
    <property type="match status" value="1"/>
</dbReference>
<dbReference type="RefSeq" id="WP_015928320.1">
    <property type="nucleotide sequence ID" value="NC_011894.1"/>
</dbReference>
<dbReference type="HOGENOM" id="CLU_025322_0_0_5"/>
<feature type="region of interest" description="Disordered" evidence="1">
    <location>
        <begin position="306"/>
        <end position="381"/>
    </location>
</feature>
<feature type="domain" description="LysM" evidence="3">
    <location>
        <begin position="388"/>
        <end position="437"/>
    </location>
</feature>
<dbReference type="eggNOG" id="COG1652">
    <property type="taxonomic scope" value="Bacteria"/>
</dbReference>
<dbReference type="PANTHER" id="PTHR34700:SF4">
    <property type="entry name" value="PHAGE-LIKE ELEMENT PBSX PROTEIN XKDP"/>
    <property type="match status" value="1"/>
</dbReference>
<dbReference type="PROSITE" id="PS51782">
    <property type="entry name" value="LYSM"/>
    <property type="match status" value="1"/>
</dbReference>
<sequence length="451" mass="45705">MTAELRRGILLAGVGLVSGIVLIGVVTSGTRLLSRGPPPAPSQTVAPKPTAPEPAPAVPQVAALPPNPAMPAEGTRAPSFDVIRVEPGGDSVVAGRAAPGTEVELLRNGEVFARTKTDASGQFVLLPPPLPPGSQEISLRSVAPDGTRMAGPESAVVAVSAERTGRPLVAVTAPGRPTAVLSQPDAVEPSTAPRSPKAAPAVAAQTPAPPGTTPIRIASVDAEAGGKLFVSAQGAPQASVRLYLNDTLIAPGQAGPDGRIAFAIGRGVRPGDYRVRIDQVDPATGAVKTRSEVKFAVPATLDAPSATAAVRPAPGEAQKPPRPTASAKTPAEPPVLREASAAPAAPPSTPTVDGTIAPSATKPVPPAVAARTPDPAQDPGTVFVSAVSTATVVRGDNLWSISRRAYGRGVRYTVIFGANQTQIRNPNRIYPGQVFVLPGETPPAPGTHKRG</sequence>
<dbReference type="eggNOG" id="COG3170">
    <property type="taxonomic scope" value="Bacteria"/>
</dbReference>
<accession>B8IPX6</accession>
<feature type="transmembrane region" description="Helical" evidence="2">
    <location>
        <begin position="9"/>
        <end position="33"/>
    </location>
</feature>
<dbReference type="Gene3D" id="3.10.350.10">
    <property type="entry name" value="LysM domain"/>
    <property type="match status" value="1"/>
</dbReference>
<dbReference type="InterPro" id="IPR052196">
    <property type="entry name" value="Bact_Kbp"/>
</dbReference>
<dbReference type="PANTHER" id="PTHR34700">
    <property type="entry name" value="POTASSIUM BINDING PROTEIN KBP"/>
    <property type="match status" value="1"/>
</dbReference>
<dbReference type="CDD" id="cd00118">
    <property type="entry name" value="LysM"/>
    <property type="match status" value="1"/>
</dbReference>
<evidence type="ECO:0000256" key="1">
    <source>
        <dbReference type="SAM" id="MobiDB-lite"/>
    </source>
</evidence>
<keyword evidence="2" id="KW-0812">Transmembrane</keyword>
<dbReference type="AlphaFoldDB" id="B8IPX6"/>
<dbReference type="EMBL" id="CP001349">
    <property type="protein sequence ID" value="ACL56626.1"/>
    <property type="molecule type" value="Genomic_DNA"/>
</dbReference>
<dbReference type="OrthoDB" id="370541at2"/>
<proteinExistence type="predicted"/>
<protein>
    <submittedName>
        <fullName evidence="4">Peptidoglycan-binding LysM</fullName>
    </submittedName>
</protein>
<evidence type="ECO:0000256" key="2">
    <source>
        <dbReference type="SAM" id="Phobius"/>
    </source>
</evidence>
<dbReference type="Proteomes" id="UP000008207">
    <property type="component" value="Chromosome"/>
</dbReference>
<gene>
    <name evidence="4" type="ordered locus">Mnod_1636</name>
</gene>
<reference evidence="4 5" key="1">
    <citation type="submission" date="2009-01" db="EMBL/GenBank/DDBJ databases">
        <title>Complete sequence of chromosome of Methylobacterium nodulans ORS 2060.</title>
        <authorList>
            <consortium name="US DOE Joint Genome Institute"/>
            <person name="Lucas S."/>
            <person name="Copeland A."/>
            <person name="Lapidus A."/>
            <person name="Glavina del Rio T."/>
            <person name="Dalin E."/>
            <person name="Tice H."/>
            <person name="Bruce D."/>
            <person name="Goodwin L."/>
            <person name="Pitluck S."/>
            <person name="Sims D."/>
            <person name="Brettin T."/>
            <person name="Detter J.C."/>
            <person name="Han C."/>
            <person name="Larimer F."/>
            <person name="Land M."/>
            <person name="Hauser L."/>
            <person name="Kyrpides N."/>
            <person name="Ivanova N."/>
            <person name="Marx C.J."/>
            <person name="Richardson P."/>
        </authorList>
    </citation>
    <scope>NUCLEOTIDE SEQUENCE [LARGE SCALE GENOMIC DNA]</scope>
    <source>
        <strain evidence="5">LMG 21967 / CNCM I-2342 / ORS 2060</strain>
    </source>
</reference>
<dbReference type="KEGG" id="mno:Mnod_1636"/>
<dbReference type="InterPro" id="IPR036779">
    <property type="entry name" value="LysM_dom_sf"/>
</dbReference>
<dbReference type="SMART" id="SM00257">
    <property type="entry name" value="LysM"/>
    <property type="match status" value="1"/>
</dbReference>
<evidence type="ECO:0000313" key="4">
    <source>
        <dbReference type="EMBL" id="ACL56626.1"/>
    </source>
</evidence>
<feature type="region of interest" description="Disordered" evidence="1">
    <location>
        <begin position="31"/>
        <end position="60"/>
    </location>
</feature>